<proteinExistence type="inferred from homology"/>
<organism evidence="5 6">
    <name type="scientific">Yersinia hibernica</name>
    <dbReference type="NCBI Taxonomy" id="2339259"/>
    <lineage>
        <taxon>Bacteria</taxon>
        <taxon>Pseudomonadati</taxon>
        <taxon>Pseudomonadota</taxon>
        <taxon>Gammaproteobacteria</taxon>
        <taxon>Enterobacterales</taxon>
        <taxon>Yersiniaceae</taxon>
        <taxon>Yersinia</taxon>
    </lineage>
</organism>
<dbReference type="PANTHER" id="PTHR30258">
    <property type="entry name" value="TYPE II SECRETION SYSTEM PROTEIN GSPE-RELATED"/>
    <property type="match status" value="1"/>
</dbReference>
<keyword evidence="2" id="KW-0547">Nucleotide-binding</keyword>
<evidence type="ECO:0000256" key="3">
    <source>
        <dbReference type="ARBA" id="ARBA00022840"/>
    </source>
</evidence>
<dbReference type="PANTHER" id="PTHR30258:SF2">
    <property type="entry name" value="COMG OPERON PROTEIN 1"/>
    <property type="match status" value="1"/>
</dbReference>
<reference evidence="6" key="1">
    <citation type="submission" date="2018-09" db="EMBL/GenBank/DDBJ databases">
        <title>Yersinia hibernicus sp. nov.</title>
        <authorList>
            <person name="Nguyen S.V."/>
            <person name="Mundanda D.M."/>
            <person name="Anes J."/>
            <person name="Fanning S."/>
        </authorList>
    </citation>
    <scope>NUCLEOTIDE SEQUENCE [LARGE SCALE GENOMIC DNA]</scope>
    <source>
        <strain evidence="6">CFS1934</strain>
    </source>
</reference>
<dbReference type="EMBL" id="CP032487">
    <property type="protein sequence ID" value="QAX80322.1"/>
    <property type="molecule type" value="Genomic_DNA"/>
</dbReference>
<gene>
    <name evidence="5" type="ORF">D5F51_18355</name>
</gene>
<dbReference type="Gene3D" id="3.30.450.90">
    <property type="match status" value="1"/>
</dbReference>
<dbReference type="InterPro" id="IPR001482">
    <property type="entry name" value="T2SS/T4SS_dom"/>
</dbReference>
<comment type="similarity">
    <text evidence="1">Belongs to the GSP E family.</text>
</comment>
<evidence type="ECO:0000259" key="4">
    <source>
        <dbReference type="Pfam" id="PF00437"/>
    </source>
</evidence>
<dbReference type="Pfam" id="PF00437">
    <property type="entry name" value="T2SSE"/>
    <property type="match status" value="1"/>
</dbReference>
<evidence type="ECO:0000256" key="1">
    <source>
        <dbReference type="ARBA" id="ARBA00006611"/>
    </source>
</evidence>
<evidence type="ECO:0000313" key="5">
    <source>
        <dbReference type="EMBL" id="QAX80322.1"/>
    </source>
</evidence>
<feature type="domain" description="Bacterial type II secretion system protein E" evidence="4">
    <location>
        <begin position="96"/>
        <end position="441"/>
    </location>
</feature>
<evidence type="ECO:0000256" key="2">
    <source>
        <dbReference type="ARBA" id="ARBA00022741"/>
    </source>
</evidence>
<protein>
    <submittedName>
        <fullName evidence="5">Pilus assembly protein</fullName>
    </submittedName>
</protein>
<accession>A0ABX5R3T8</accession>
<evidence type="ECO:0000313" key="6">
    <source>
        <dbReference type="Proteomes" id="UP000288804"/>
    </source>
</evidence>
<dbReference type="Gene3D" id="3.40.50.300">
    <property type="entry name" value="P-loop containing nucleotide triphosphate hydrolases"/>
    <property type="match status" value="1"/>
</dbReference>
<dbReference type="Proteomes" id="UP000288804">
    <property type="component" value="Chromosome"/>
</dbReference>
<keyword evidence="3" id="KW-0067">ATP-binding</keyword>
<sequence>MQPAKEIMDFVLAEDVPEGKGAVRLVIDTNRRADPQVQRWVMDMVRAFPLATKEFVSLSELNARRERQVYTDDSTLSFGPQALGDSVSPTQQKVLTYMAAAGQLVSSDIHLTLSKNEKLTVIEMRIHGELEIIDELTFDEGLSLVSTIYRSMCDLLTTDFLENVAQKGRVSSEYARRAGVFGARYQHMPTPDGIYVVLRIIPDDSHQVPTLAQLGFLPEQQALVEKILRIPEGMVTLTGPTGSGKSTTLRTFSGHWLARTQGKKRLLTIEFPVEGRIAGAIQTSVTPKSSAREAVVEAWEESNAAALRSDPDAIVIGEMQERNSVMAAVHAVESGHIVFDTLHAPSATGAIPRMASMGVNIQLIADPQIMVGLLSQRLVQTLCPHCRISWSEKSPTLPVDVRERLEKYCNVSGVCQPEQLWFRHSEGCKHCQKTVELTGRIVSRGVTGRTVLAEVIRPDARFMTLFLSHGTAAARQYWLQHLDGISRCTHLLRRLAEGRVDPLDGDLVCPLDEDELLACEVPDV</sequence>
<dbReference type="InterPro" id="IPR027417">
    <property type="entry name" value="P-loop_NTPase"/>
</dbReference>
<keyword evidence="6" id="KW-1185">Reference proteome</keyword>
<name>A0ABX5R3T8_9GAMM</name>
<dbReference type="SUPFAM" id="SSF52540">
    <property type="entry name" value="P-loop containing nucleoside triphosphate hydrolases"/>
    <property type="match status" value="1"/>
</dbReference>
<dbReference type="RefSeq" id="WP_129198279.1">
    <property type="nucleotide sequence ID" value="NZ_CP032487.1"/>
</dbReference>